<dbReference type="PANTHER" id="PTHR34223">
    <property type="entry name" value="OS11G0201299 PROTEIN"/>
    <property type="match status" value="1"/>
</dbReference>
<name>A0ABS8RK53_DATST</name>
<evidence type="ECO:0000313" key="2">
    <source>
        <dbReference type="EMBL" id="MCD7447182.1"/>
    </source>
</evidence>
<dbReference type="Gene3D" id="3.80.10.10">
    <property type="entry name" value="Ribonuclease Inhibitor"/>
    <property type="match status" value="1"/>
</dbReference>
<dbReference type="SUPFAM" id="SSF81383">
    <property type="entry name" value="F-box domain"/>
    <property type="match status" value="1"/>
</dbReference>
<organism evidence="2 3">
    <name type="scientific">Datura stramonium</name>
    <name type="common">Jimsonweed</name>
    <name type="synonym">Common thornapple</name>
    <dbReference type="NCBI Taxonomy" id="4076"/>
    <lineage>
        <taxon>Eukaryota</taxon>
        <taxon>Viridiplantae</taxon>
        <taxon>Streptophyta</taxon>
        <taxon>Embryophyta</taxon>
        <taxon>Tracheophyta</taxon>
        <taxon>Spermatophyta</taxon>
        <taxon>Magnoliopsida</taxon>
        <taxon>eudicotyledons</taxon>
        <taxon>Gunneridae</taxon>
        <taxon>Pentapetalae</taxon>
        <taxon>asterids</taxon>
        <taxon>lamiids</taxon>
        <taxon>Solanales</taxon>
        <taxon>Solanaceae</taxon>
        <taxon>Solanoideae</taxon>
        <taxon>Datureae</taxon>
        <taxon>Datura</taxon>
    </lineage>
</organism>
<proteinExistence type="predicted"/>
<dbReference type="InterPro" id="IPR053197">
    <property type="entry name" value="F-box_SCFL_complex_component"/>
</dbReference>
<dbReference type="EMBL" id="JACEIK010000031">
    <property type="protein sequence ID" value="MCD7447182.1"/>
    <property type="molecule type" value="Genomic_DNA"/>
</dbReference>
<dbReference type="SMART" id="SM00579">
    <property type="entry name" value="FBD"/>
    <property type="match status" value="1"/>
</dbReference>
<dbReference type="InterPro" id="IPR006566">
    <property type="entry name" value="FBD"/>
</dbReference>
<comment type="caution">
    <text evidence="2">The sequence shown here is derived from an EMBL/GenBank/DDBJ whole genome shotgun (WGS) entry which is preliminary data.</text>
</comment>
<dbReference type="InterPro" id="IPR032675">
    <property type="entry name" value="LRR_dom_sf"/>
</dbReference>
<accession>A0ABS8RK53</accession>
<gene>
    <name evidence="2" type="ORF">HAX54_025528</name>
</gene>
<dbReference type="Pfam" id="PF08387">
    <property type="entry name" value="FBD"/>
    <property type="match status" value="1"/>
</dbReference>
<feature type="domain" description="FBD" evidence="1">
    <location>
        <begin position="350"/>
        <end position="427"/>
    </location>
</feature>
<evidence type="ECO:0000259" key="1">
    <source>
        <dbReference type="SMART" id="SM00579"/>
    </source>
</evidence>
<keyword evidence="3" id="KW-1185">Reference proteome</keyword>
<dbReference type="InterPro" id="IPR036047">
    <property type="entry name" value="F-box-like_dom_sf"/>
</dbReference>
<sequence length="450" mass="52116">MVARGDRLSDLPETILLHILSMVKDAKQVVRTSIPSTQWRFLWRSVSLSLKFTFSDSQNLNNTLDYLASTHTQLYYCEKIMKFSVWRFRYEERFAKHVDLWLHFATKASNLQELTLGLFPINEDQNYDFPQFAFKNGHTKLTDAAMEKVLSDCPNLECLELESNSGIHRLENSSLKMRLLLIEDCYNNDHDILLEILGSHIQHLKILGLCGEIRIAQKNVPSLVTTIFRLNFNFEDQEDNDLEKEFSYLKELLHSVVHVENLELGTWCTKCLSILELKGLNSPPSSLKFLELNLAVEQLDFPGIYSFLRSSSDLERLVICCWYNHEARDLLLRYTNEDEQTRRFEMYNVNCSFSHLETIKIDNFCGPLSENKYVLQLVKYLLKHATMLEEFVIATVTLQDTSPDYDKLTQEVLSFPISSSHASYDFLAPIVLGNPFLHHPSFCLISVVSL</sequence>
<dbReference type="Proteomes" id="UP000823775">
    <property type="component" value="Unassembled WGS sequence"/>
</dbReference>
<evidence type="ECO:0000313" key="3">
    <source>
        <dbReference type="Proteomes" id="UP000823775"/>
    </source>
</evidence>
<reference evidence="2 3" key="1">
    <citation type="journal article" date="2021" name="BMC Genomics">
        <title>Datura genome reveals duplications of psychoactive alkaloid biosynthetic genes and high mutation rate following tissue culture.</title>
        <authorList>
            <person name="Rajewski A."/>
            <person name="Carter-House D."/>
            <person name="Stajich J."/>
            <person name="Litt A."/>
        </authorList>
    </citation>
    <scope>NUCLEOTIDE SEQUENCE [LARGE SCALE GENOMIC DNA]</scope>
    <source>
        <strain evidence="2">AR-01</strain>
    </source>
</reference>
<dbReference type="PANTHER" id="PTHR34223:SF51">
    <property type="entry name" value="OS06G0556300 PROTEIN"/>
    <property type="match status" value="1"/>
</dbReference>
<protein>
    <recommendedName>
        <fullName evidence="1">FBD domain-containing protein</fullName>
    </recommendedName>
</protein>